<dbReference type="RefSeq" id="WP_095307353.1">
    <property type="nucleotide sequence ID" value="NZ_JAMAWL010000005.1"/>
</dbReference>
<dbReference type="GO" id="GO:0016810">
    <property type="term" value="F:hydrolase activity, acting on carbon-nitrogen (but not peptide) bonds"/>
    <property type="evidence" value="ECO:0007669"/>
    <property type="project" value="InterPro"/>
</dbReference>
<dbReference type="PANTHER" id="PTHR22642:SF2">
    <property type="entry name" value="PROTEIN LONG AFTER FAR-RED 3"/>
    <property type="match status" value="1"/>
</dbReference>
<organism evidence="2 3">
    <name type="scientific">Oceanobacillus profundus</name>
    <dbReference type="NCBI Taxonomy" id="372463"/>
    <lineage>
        <taxon>Bacteria</taxon>
        <taxon>Bacillati</taxon>
        <taxon>Bacillota</taxon>
        <taxon>Bacilli</taxon>
        <taxon>Bacillales</taxon>
        <taxon>Bacillaceae</taxon>
        <taxon>Oceanobacillus</taxon>
    </lineage>
</organism>
<keyword evidence="2" id="KW-0378">Hydrolase</keyword>
<dbReference type="InterPro" id="IPR032466">
    <property type="entry name" value="Metal_Hydrolase"/>
</dbReference>
<dbReference type="AlphaFoldDB" id="A0A417YIS0"/>
<reference evidence="2 3" key="1">
    <citation type="journal article" date="2007" name="Int. J. Syst. Evol. Microbiol.">
        <title>Oceanobacillus profundus sp. nov., isolated from a deep-sea sediment core.</title>
        <authorList>
            <person name="Kim Y.G."/>
            <person name="Choi D.H."/>
            <person name="Hyun S."/>
            <person name="Cho B.C."/>
        </authorList>
    </citation>
    <scope>NUCLEOTIDE SEQUENCE [LARGE SCALE GENOMIC DNA]</scope>
    <source>
        <strain evidence="2 3">DSM 18246</strain>
    </source>
</reference>
<name>A0A417YIS0_9BACI</name>
<sequence length="529" mass="58758">MGVLWFGGQIYTLENEGEAVDAVYTEKDAIKAVGTYESIHKQFDKQIEHEINLQGKTMLPGFVDSHLHIIGHGEKLLRLDLSQMKSASDVKAALKGRVAQLAEGEWLIGEGWNENQWDDPVIIHKSELDAICPDNPMMLTRVCRHALLANSKAMELAGVDNTTPDPDSGIIVRDEQGEATGYFHDAAQDIIKGMMPEVTGSYLENVIKIAVNDLVSKGLVGGHTEDLFYYGGFKKTLDAYYRAIHTSNKFKAHLLVHHEVMDELFAANLGFRSGTEYVELGAIKIFSDGALGGRTAWLSQSYCDDPENRGVPMHTKADLEGLVAKARSRDLPVAIHAIGDQALEEVIAVIEKYPIQGEKRDRIIHGQILNESTLQRLKCLPVVVDIQPTFVASDFPWVIERIGYQRLPLAYAWKTLLDNHIRCAGGSDAPVEQVDPLLGIEAAVRRQSTFDGNIYNGAEQISVFEAVHLYTTGSSYAIGRESSRGFIKENYKADFTILEEDIFQVKEDQIHAIQIAMTVIDGDIVYSRM</sequence>
<dbReference type="Gene3D" id="3.20.20.140">
    <property type="entry name" value="Metal-dependent hydrolases"/>
    <property type="match status" value="1"/>
</dbReference>
<dbReference type="EMBL" id="QWEH01000004">
    <property type="protein sequence ID" value="RHW32913.1"/>
    <property type="molecule type" value="Genomic_DNA"/>
</dbReference>
<dbReference type="Gene3D" id="3.10.310.70">
    <property type="match status" value="1"/>
</dbReference>
<dbReference type="InterPro" id="IPR011059">
    <property type="entry name" value="Metal-dep_hydrolase_composite"/>
</dbReference>
<dbReference type="Pfam" id="PF07969">
    <property type="entry name" value="Amidohydro_3"/>
    <property type="match status" value="1"/>
</dbReference>
<protein>
    <submittedName>
        <fullName evidence="2">Amidohydrolase</fullName>
    </submittedName>
</protein>
<dbReference type="InterPro" id="IPR033932">
    <property type="entry name" value="YtcJ-like"/>
</dbReference>
<gene>
    <name evidence="2" type="ORF">D1B32_07645</name>
</gene>
<comment type="caution">
    <text evidence="2">The sequence shown here is derived from an EMBL/GenBank/DDBJ whole genome shotgun (WGS) entry which is preliminary data.</text>
</comment>
<dbReference type="Proteomes" id="UP000285456">
    <property type="component" value="Unassembled WGS sequence"/>
</dbReference>
<dbReference type="PANTHER" id="PTHR22642">
    <property type="entry name" value="IMIDAZOLONEPROPIONASE"/>
    <property type="match status" value="1"/>
</dbReference>
<evidence type="ECO:0000259" key="1">
    <source>
        <dbReference type="Pfam" id="PF07969"/>
    </source>
</evidence>
<evidence type="ECO:0000313" key="3">
    <source>
        <dbReference type="Proteomes" id="UP000285456"/>
    </source>
</evidence>
<accession>A0A417YIS0</accession>
<dbReference type="InterPro" id="IPR013108">
    <property type="entry name" value="Amidohydro_3"/>
</dbReference>
<dbReference type="Gene3D" id="2.30.40.10">
    <property type="entry name" value="Urease, subunit C, domain 1"/>
    <property type="match status" value="1"/>
</dbReference>
<proteinExistence type="predicted"/>
<evidence type="ECO:0000313" key="2">
    <source>
        <dbReference type="EMBL" id="RHW32913.1"/>
    </source>
</evidence>
<feature type="domain" description="Amidohydrolase 3" evidence="1">
    <location>
        <begin position="50"/>
        <end position="526"/>
    </location>
</feature>
<dbReference type="SUPFAM" id="SSF51338">
    <property type="entry name" value="Composite domain of metallo-dependent hydrolases"/>
    <property type="match status" value="1"/>
</dbReference>
<dbReference type="SUPFAM" id="SSF51556">
    <property type="entry name" value="Metallo-dependent hydrolases"/>
    <property type="match status" value="1"/>
</dbReference>
<dbReference type="CDD" id="cd01300">
    <property type="entry name" value="YtcJ_like"/>
    <property type="match status" value="1"/>
</dbReference>
<dbReference type="OrthoDB" id="9767366at2"/>
<keyword evidence="3" id="KW-1185">Reference proteome</keyword>